<reference evidence="1" key="3">
    <citation type="submission" date="2022-06" db="UniProtKB">
        <authorList>
            <consortium name="EnsemblPlants"/>
        </authorList>
    </citation>
    <scope>IDENTIFICATION</scope>
</reference>
<organism evidence="1 2">
    <name type="scientific">Triticum urartu</name>
    <name type="common">Red wild einkorn</name>
    <name type="synonym">Crithodium urartu</name>
    <dbReference type="NCBI Taxonomy" id="4572"/>
    <lineage>
        <taxon>Eukaryota</taxon>
        <taxon>Viridiplantae</taxon>
        <taxon>Streptophyta</taxon>
        <taxon>Embryophyta</taxon>
        <taxon>Tracheophyta</taxon>
        <taxon>Spermatophyta</taxon>
        <taxon>Magnoliopsida</taxon>
        <taxon>Liliopsida</taxon>
        <taxon>Poales</taxon>
        <taxon>Poaceae</taxon>
        <taxon>BOP clade</taxon>
        <taxon>Pooideae</taxon>
        <taxon>Triticodae</taxon>
        <taxon>Triticeae</taxon>
        <taxon>Triticinae</taxon>
        <taxon>Triticum</taxon>
    </lineage>
</organism>
<reference evidence="2" key="1">
    <citation type="journal article" date="2013" name="Nature">
        <title>Draft genome of the wheat A-genome progenitor Triticum urartu.</title>
        <authorList>
            <person name="Ling H.Q."/>
            <person name="Zhao S."/>
            <person name="Liu D."/>
            <person name="Wang J."/>
            <person name="Sun H."/>
            <person name="Zhang C."/>
            <person name="Fan H."/>
            <person name="Li D."/>
            <person name="Dong L."/>
            <person name="Tao Y."/>
            <person name="Gao C."/>
            <person name="Wu H."/>
            <person name="Li Y."/>
            <person name="Cui Y."/>
            <person name="Guo X."/>
            <person name="Zheng S."/>
            <person name="Wang B."/>
            <person name="Yu K."/>
            <person name="Liang Q."/>
            <person name="Yang W."/>
            <person name="Lou X."/>
            <person name="Chen J."/>
            <person name="Feng M."/>
            <person name="Jian J."/>
            <person name="Zhang X."/>
            <person name="Luo G."/>
            <person name="Jiang Y."/>
            <person name="Liu J."/>
            <person name="Wang Z."/>
            <person name="Sha Y."/>
            <person name="Zhang B."/>
            <person name="Wu H."/>
            <person name="Tang D."/>
            <person name="Shen Q."/>
            <person name="Xue P."/>
            <person name="Zou S."/>
            <person name="Wang X."/>
            <person name="Liu X."/>
            <person name="Wang F."/>
            <person name="Yang Y."/>
            <person name="An X."/>
            <person name="Dong Z."/>
            <person name="Zhang K."/>
            <person name="Zhang X."/>
            <person name="Luo M.C."/>
            <person name="Dvorak J."/>
            <person name="Tong Y."/>
            <person name="Wang J."/>
            <person name="Yang H."/>
            <person name="Li Z."/>
            <person name="Wang D."/>
            <person name="Zhang A."/>
            <person name="Wang J."/>
        </authorList>
    </citation>
    <scope>NUCLEOTIDE SEQUENCE</scope>
    <source>
        <strain evidence="2">cv. G1812</strain>
    </source>
</reference>
<proteinExistence type="predicted"/>
<sequence>MLGARRCWSVAMLGARCRQSSRERDSDDPMVGGRLEGGVVWCTGKDALLI</sequence>
<dbReference type="Proteomes" id="UP000015106">
    <property type="component" value="Chromosome 2"/>
</dbReference>
<evidence type="ECO:0000313" key="2">
    <source>
        <dbReference type="Proteomes" id="UP000015106"/>
    </source>
</evidence>
<keyword evidence="2" id="KW-1185">Reference proteome</keyword>
<dbReference type="EnsemblPlants" id="TuG1812G0200003542.01.T01">
    <property type="protein sequence ID" value="TuG1812G0200003542.01.T01.cds291355"/>
    <property type="gene ID" value="TuG1812G0200003542.01"/>
</dbReference>
<reference evidence="1" key="2">
    <citation type="submission" date="2018-03" db="EMBL/GenBank/DDBJ databases">
        <title>The Triticum urartu genome reveals the dynamic nature of wheat genome evolution.</title>
        <authorList>
            <person name="Ling H."/>
            <person name="Ma B."/>
            <person name="Shi X."/>
            <person name="Liu H."/>
            <person name="Dong L."/>
            <person name="Sun H."/>
            <person name="Cao Y."/>
            <person name="Gao Q."/>
            <person name="Zheng S."/>
            <person name="Li Y."/>
            <person name="Yu Y."/>
            <person name="Du H."/>
            <person name="Qi M."/>
            <person name="Li Y."/>
            <person name="Yu H."/>
            <person name="Cui Y."/>
            <person name="Wang N."/>
            <person name="Chen C."/>
            <person name="Wu H."/>
            <person name="Zhao Y."/>
            <person name="Zhang J."/>
            <person name="Li Y."/>
            <person name="Zhou W."/>
            <person name="Zhang B."/>
            <person name="Hu W."/>
            <person name="Eijk M."/>
            <person name="Tang J."/>
            <person name="Witsenboer H."/>
            <person name="Zhao S."/>
            <person name="Li Z."/>
            <person name="Zhang A."/>
            <person name="Wang D."/>
            <person name="Liang C."/>
        </authorList>
    </citation>
    <scope>NUCLEOTIDE SEQUENCE [LARGE SCALE GENOMIC DNA]</scope>
    <source>
        <strain evidence="1">cv. G1812</strain>
    </source>
</reference>
<evidence type="ECO:0000313" key="1">
    <source>
        <dbReference type="EnsemblPlants" id="TuG1812G0200003542.01.T01.cds291355"/>
    </source>
</evidence>
<name>A0A8R7TJ00_TRIUA</name>
<dbReference type="Gramene" id="TuG1812G0200003542.01.T01">
    <property type="protein sequence ID" value="TuG1812G0200003542.01.T01.cds291355"/>
    <property type="gene ID" value="TuG1812G0200003542.01"/>
</dbReference>
<protein>
    <submittedName>
        <fullName evidence="1">Uncharacterized protein</fullName>
    </submittedName>
</protein>
<accession>A0A8R7TJ00</accession>
<dbReference type="AlphaFoldDB" id="A0A8R7TJ00"/>